<keyword evidence="10" id="KW-1133">Transmembrane helix</keyword>
<evidence type="ECO:0000313" key="15">
    <source>
        <dbReference type="EMBL" id="KAJ3699191.1"/>
    </source>
</evidence>
<keyword evidence="7" id="KW-0547">Nucleotide-binding</keyword>
<keyword evidence="8" id="KW-0418">Kinase</keyword>
<evidence type="ECO:0000256" key="4">
    <source>
        <dbReference type="ARBA" id="ARBA00022692"/>
    </source>
</evidence>
<keyword evidence="11" id="KW-0472">Membrane</keyword>
<dbReference type="FunFam" id="1.10.510.10:FF:000129">
    <property type="entry name" value="cysteine-rich receptor-like protein kinase 10"/>
    <property type="match status" value="1"/>
</dbReference>
<evidence type="ECO:0000256" key="3">
    <source>
        <dbReference type="ARBA" id="ARBA00022679"/>
    </source>
</evidence>
<keyword evidence="12" id="KW-0325">Glycoprotein</keyword>
<evidence type="ECO:0000256" key="10">
    <source>
        <dbReference type="ARBA" id="ARBA00022989"/>
    </source>
</evidence>
<protein>
    <recommendedName>
        <fullName evidence="14">Protein kinase domain-containing protein</fullName>
    </recommendedName>
</protein>
<dbReference type="AlphaFoldDB" id="A0AAD6ES94"/>
<organism evidence="15 16">
    <name type="scientific">Rhynchospora tenuis</name>
    <dbReference type="NCBI Taxonomy" id="198213"/>
    <lineage>
        <taxon>Eukaryota</taxon>
        <taxon>Viridiplantae</taxon>
        <taxon>Streptophyta</taxon>
        <taxon>Embryophyta</taxon>
        <taxon>Tracheophyta</taxon>
        <taxon>Spermatophyta</taxon>
        <taxon>Magnoliopsida</taxon>
        <taxon>Liliopsida</taxon>
        <taxon>Poales</taxon>
        <taxon>Cyperaceae</taxon>
        <taxon>Cyperoideae</taxon>
        <taxon>Rhynchosporeae</taxon>
        <taxon>Rhynchospora</taxon>
    </lineage>
</organism>
<comment type="subcellular location">
    <subcellularLocation>
        <location evidence="1">Membrane</location>
        <topology evidence="1">Single-pass membrane protein</topology>
    </subcellularLocation>
</comment>
<keyword evidence="2" id="KW-0723">Serine/threonine-protein kinase</keyword>
<evidence type="ECO:0000256" key="2">
    <source>
        <dbReference type="ARBA" id="ARBA00022527"/>
    </source>
</evidence>
<gene>
    <name evidence="15" type="ORF">LUZ61_002896</name>
</gene>
<reference evidence="15 16" key="1">
    <citation type="journal article" date="2022" name="Cell">
        <title>Repeat-based holocentromeres influence genome architecture and karyotype evolution.</title>
        <authorList>
            <person name="Hofstatter P.G."/>
            <person name="Thangavel G."/>
            <person name="Lux T."/>
            <person name="Neumann P."/>
            <person name="Vondrak T."/>
            <person name="Novak P."/>
            <person name="Zhang M."/>
            <person name="Costa L."/>
            <person name="Castellani M."/>
            <person name="Scott A."/>
            <person name="Toegelov H."/>
            <person name="Fuchs J."/>
            <person name="Mata-Sucre Y."/>
            <person name="Dias Y."/>
            <person name="Vanzela A.L.L."/>
            <person name="Huettel B."/>
            <person name="Almeida C.C.S."/>
            <person name="Simkova H."/>
            <person name="Souza G."/>
            <person name="Pedrosa-Harand A."/>
            <person name="Macas J."/>
            <person name="Mayer K.F.X."/>
            <person name="Houben A."/>
            <person name="Marques A."/>
        </authorList>
    </citation>
    <scope>NUCLEOTIDE SEQUENCE [LARGE SCALE GENOMIC DNA]</scope>
    <source>
        <strain evidence="15">RhyTen1mFocal</strain>
    </source>
</reference>
<dbReference type="Pfam" id="PF07714">
    <property type="entry name" value="PK_Tyr_Ser-Thr"/>
    <property type="match status" value="1"/>
</dbReference>
<evidence type="ECO:0000256" key="12">
    <source>
        <dbReference type="ARBA" id="ARBA00023180"/>
    </source>
</evidence>
<keyword evidence="16" id="KW-1185">Reference proteome</keyword>
<dbReference type="InterPro" id="IPR000719">
    <property type="entry name" value="Prot_kinase_dom"/>
</dbReference>
<dbReference type="EMBL" id="JAMRDG010000001">
    <property type="protein sequence ID" value="KAJ3699191.1"/>
    <property type="molecule type" value="Genomic_DNA"/>
</dbReference>
<proteinExistence type="predicted"/>
<dbReference type="GO" id="GO:0006950">
    <property type="term" value="P:response to stress"/>
    <property type="evidence" value="ECO:0007669"/>
    <property type="project" value="UniProtKB-ARBA"/>
</dbReference>
<comment type="caution">
    <text evidence="15">The sequence shown here is derived from an EMBL/GenBank/DDBJ whole genome shotgun (WGS) entry which is preliminary data.</text>
</comment>
<name>A0AAD6ES94_9POAL</name>
<evidence type="ECO:0000256" key="8">
    <source>
        <dbReference type="ARBA" id="ARBA00022777"/>
    </source>
</evidence>
<dbReference type="GO" id="GO:0004674">
    <property type="term" value="F:protein serine/threonine kinase activity"/>
    <property type="evidence" value="ECO:0007669"/>
    <property type="project" value="UniProtKB-KW"/>
</dbReference>
<feature type="domain" description="Protein kinase" evidence="14">
    <location>
        <begin position="196"/>
        <end position="518"/>
    </location>
</feature>
<dbReference type="PROSITE" id="PS00108">
    <property type="entry name" value="PROTEIN_KINASE_ST"/>
    <property type="match status" value="1"/>
</dbReference>
<dbReference type="InterPro" id="IPR008271">
    <property type="entry name" value="Ser/Thr_kinase_AS"/>
</dbReference>
<evidence type="ECO:0000256" key="9">
    <source>
        <dbReference type="ARBA" id="ARBA00022840"/>
    </source>
</evidence>
<dbReference type="PANTHER" id="PTHR27006">
    <property type="entry name" value="PROMASTIGOTE SURFACE ANTIGEN PROTEIN PSA"/>
    <property type="match status" value="1"/>
</dbReference>
<dbReference type="InterPro" id="IPR011009">
    <property type="entry name" value="Kinase-like_dom_sf"/>
</dbReference>
<keyword evidence="6" id="KW-0677">Repeat</keyword>
<dbReference type="Pfam" id="PF00069">
    <property type="entry name" value="Pkinase"/>
    <property type="match status" value="1"/>
</dbReference>
<evidence type="ECO:0000256" key="6">
    <source>
        <dbReference type="ARBA" id="ARBA00022737"/>
    </source>
</evidence>
<accession>A0AAD6ES94</accession>
<evidence type="ECO:0000256" key="5">
    <source>
        <dbReference type="ARBA" id="ARBA00022729"/>
    </source>
</evidence>
<keyword evidence="9" id="KW-0067">ATP-binding</keyword>
<dbReference type="PROSITE" id="PS50011">
    <property type="entry name" value="PROTEIN_KINASE_DOM"/>
    <property type="match status" value="2"/>
</dbReference>
<evidence type="ECO:0000256" key="7">
    <source>
        <dbReference type="ARBA" id="ARBA00022741"/>
    </source>
</evidence>
<evidence type="ECO:0000259" key="14">
    <source>
        <dbReference type="PROSITE" id="PS50011"/>
    </source>
</evidence>
<dbReference type="Gene3D" id="1.10.510.10">
    <property type="entry name" value="Transferase(Phosphotransferase) domain 1"/>
    <property type="match status" value="2"/>
</dbReference>
<keyword evidence="3" id="KW-0808">Transferase</keyword>
<dbReference type="PANTHER" id="PTHR27006:SF606">
    <property type="entry name" value="INTERLEUKIN-1 RECEPTOR-ASSOCIATED KINASE 4"/>
    <property type="match status" value="1"/>
</dbReference>
<dbReference type="SUPFAM" id="SSF56112">
    <property type="entry name" value="Protein kinase-like (PK-like)"/>
    <property type="match status" value="2"/>
</dbReference>
<keyword evidence="5" id="KW-0732">Signal</keyword>
<dbReference type="GO" id="GO:0016020">
    <property type="term" value="C:membrane"/>
    <property type="evidence" value="ECO:0007669"/>
    <property type="project" value="UniProtKB-SubCell"/>
</dbReference>
<feature type="compositionally biased region" description="Acidic residues" evidence="13">
    <location>
        <begin position="225"/>
        <end position="236"/>
    </location>
</feature>
<sequence>MYYKCYLTDDEKREDLNWERRFKIIEGISRGLSYLHKRHNSKSVVVHRDLKPANILLDADYNPKIADFGLSKVFETEDTHQISQKGAGTPGYIPPELNDGQYSPKSDVYSYGMIVLEILAGCTLGRFKREHRKKLSHVMWEQWKNKWPLIDIIDYSLQEDFEEHEEEIERCYRIGLLCVQENPKKRPDMEHVLVLLRNDDSLSTPSYPGFYPENKRSLDSTSDTENSDTIESDSGPEDASNPELQPLFITEYSPEDLNIITENFSILDENRFQYMGSLDGQTVAVEETNMGSDILALEHPNIINILAYCSEVEQKYFIIYEYPTNGHLADYLNGQDQTRPEHLEWGTRVKIIKGVARGISFLHHVFEDGYIIHGDLNPSKIYLDNSWNAKLCGFGSANVLDEDQDFFEFSEYETLQFIPPEVAAYGWYSKKSDVYNYGKILLQILVNTSVVDRAFFSKVWKKWEQDEILELLDPKLNQCPDEEAQRYFQIALLCVQYEPEKRPSMPEVLKMLNSDEPLPPPFNPIPSSSHATRLPEM</sequence>
<evidence type="ECO:0000256" key="1">
    <source>
        <dbReference type="ARBA" id="ARBA00004167"/>
    </source>
</evidence>
<dbReference type="InterPro" id="IPR001245">
    <property type="entry name" value="Ser-Thr/Tyr_kinase_cat_dom"/>
</dbReference>
<evidence type="ECO:0000256" key="13">
    <source>
        <dbReference type="SAM" id="MobiDB-lite"/>
    </source>
</evidence>
<dbReference type="Proteomes" id="UP001210211">
    <property type="component" value="Unassembled WGS sequence"/>
</dbReference>
<feature type="domain" description="Protein kinase" evidence="14">
    <location>
        <begin position="1"/>
        <end position="210"/>
    </location>
</feature>
<evidence type="ECO:0000256" key="11">
    <source>
        <dbReference type="ARBA" id="ARBA00023136"/>
    </source>
</evidence>
<dbReference type="SMART" id="SM00220">
    <property type="entry name" value="S_TKc"/>
    <property type="match status" value="1"/>
</dbReference>
<dbReference type="GO" id="GO:0005524">
    <property type="term" value="F:ATP binding"/>
    <property type="evidence" value="ECO:0007669"/>
    <property type="project" value="UniProtKB-KW"/>
</dbReference>
<evidence type="ECO:0000313" key="16">
    <source>
        <dbReference type="Proteomes" id="UP001210211"/>
    </source>
</evidence>
<keyword evidence="4" id="KW-0812">Transmembrane</keyword>
<feature type="region of interest" description="Disordered" evidence="13">
    <location>
        <begin position="205"/>
        <end position="243"/>
    </location>
</feature>